<accession>A0A484I403</accession>
<protein>
    <submittedName>
        <fullName evidence="1">Uncharacterized protein</fullName>
    </submittedName>
</protein>
<dbReference type="EMBL" id="LR216287">
    <property type="protein sequence ID" value="VFJ12486.1"/>
    <property type="molecule type" value="Genomic_DNA"/>
</dbReference>
<name>A0A484I403_9ARCH</name>
<evidence type="ECO:0000313" key="1">
    <source>
        <dbReference type="EMBL" id="VFJ12486.1"/>
    </source>
</evidence>
<dbReference type="AlphaFoldDB" id="A0A484I403"/>
<keyword evidence="2" id="KW-1185">Reference proteome</keyword>
<organism evidence="1 2">
    <name type="scientific">Candidatus Nitrosocosmicus franklandianus</name>
    <dbReference type="NCBI Taxonomy" id="1798806"/>
    <lineage>
        <taxon>Archaea</taxon>
        <taxon>Nitrososphaerota</taxon>
        <taxon>Nitrososphaeria</taxon>
        <taxon>Nitrososphaerales</taxon>
        <taxon>Nitrososphaeraceae</taxon>
        <taxon>Candidatus Nitrosocosmicus</taxon>
    </lineage>
</organism>
<sequence length="39" mass="4638">MGKKKLFQFIQRSRKKSIPLVDFILTIDLFKTFKPNPVN</sequence>
<reference evidence="1 2" key="1">
    <citation type="submission" date="2019-02" db="EMBL/GenBank/DDBJ databases">
        <authorList>
            <person name="Lehtovirta-Morley E L."/>
        </authorList>
    </citation>
    <scope>NUCLEOTIDE SEQUENCE [LARGE SCALE GENOMIC DNA]</scope>
    <source>
        <strain evidence="1">NFRAN1</strain>
    </source>
</reference>
<dbReference type="KEGG" id="nfn:NFRAN_0165"/>
<proteinExistence type="predicted"/>
<dbReference type="Proteomes" id="UP000294299">
    <property type="component" value="Chromosome NFRAN"/>
</dbReference>
<evidence type="ECO:0000313" key="2">
    <source>
        <dbReference type="Proteomes" id="UP000294299"/>
    </source>
</evidence>
<gene>
    <name evidence="1" type="ORF">NFRAN_0165</name>
</gene>